<evidence type="ECO:0000256" key="1">
    <source>
        <dbReference type="SAM" id="MobiDB-lite"/>
    </source>
</evidence>
<dbReference type="RefSeq" id="WP_129992745.1">
    <property type="nucleotide sequence ID" value="NZ_QOHL01000030.1"/>
</dbReference>
<comment type="caution">
    <text evidence="2">The sequence shown here is derived from an EMBL/GenBank/DDBJ whole genome shotgun (WGS) entry which is preliminary data.</text>
</comment>
<accession>A0A4Q6IAM3</accession>
<name>A0A4Q6IAM3_9RICK</name>
<feature type="compositionally biased region" description="Basic and acidic residues" evidence="1">
    <location>
        <begin position="431"/>
        <end position="454"/>
    </location>
</feature>
<sequence length="533" mass="61952">MTSNISTPKNYEYSFKLDVGEDLHFFCNHNTHKVKIITEDNTEITMPSKNYFFVGDKFYVPYNNYFYDNYLNIPAEYRYIKVEHTQYSNTNNEQPQDFYNLVLCNKNGEAYRYNYYKFYIKPENIIEKSSEVNLKEYYNIQQSKEGAPLFKIVSEEPTNTTKASTPLILDISSHQKFAKLSPEALQYKHYLDCNSPTYDTFTLSYSDIRKHQVDEHGKINLHNIRDDILQAEMENNPIFLVVQNGKYFFTDVKQDQPLTTSYNTALKVLASANFQTNNAPDDNQYVDMNKKFIFKITKSNLHTEYDNSKNLASITLEGKEIPLISNECDTQIFYDDFSFKCYQNFTQVFNYDEPIIGLDKDFYELIKEKLSSNNIYITIKSDEQNHTKTYFSNKQGNHILDLPNTKLTEYLSTMLPLGDYTNEMLKTPTEDIAHQKVSDTTQKHDTLDSEKSDKTLQNSVDKTASVNNTQPTHDEIHKHDTSDTQKDSITSQKSVDDTTSINNTNPIQNKVQSTPTEDIAHQKISDTTQKHDT</sequence>
<protein>
    <submittedName>
        <fullName evidence="2">Uncharacterized protein</fullName>
    </submittedName>
</protein>
<dbReference type="EMBL" id="QOHL01000030">
    <property type="protein sequence ID" value="RZB12348.1"/>
    <property type="molecule type" value="Genomic_DNA"/>
</dbReference>
<dbReference type="Proteomes" id="UP000293377">
    <property type="component" value="Unassembled WGS sequence"/>
</dbReference>
<organism evidence="2 3">
    <name type="scientific">Ehrlichia minasensis</name>
    <dbReference type="NCBI Taxonomy" id="1242993"/>
    <lineage>
        <taxon>Bacteria</taxon>
        <taxon>Pseudomonadati</taxon>
        <taxon>Pseudomonadota</taxon>
        <taxon>Alphaproteobacteria</taxon>
        <taxon>Rickettsiales</taxon>
        <taxon>Anaplasmataceae</taxon>
        <taxon>Ehrlichia</taxon>
    </lineage>
</organism>
<evidence type="ECO:0000313" key="3">
    <source>
        <dbReference type="Proteomes" id="UP000293377"/>
    </source>
</evidence>
<keyword evidence="3" id="KW-1185">Reference proteome</keyword>
<reference evidence="2 3" key="1">
    <citation type="submission" date="2018-06" db="EMBL/GenBank/DDBJ databases">
        <title>Complete Genome Sequence of Ehrlichia minasensis Isolated From Cattle.</title>
        <authorList>
            <person name="Aguiar D.M."/>
            <person name="Araujo J.P.A.Jr."/>
            <person name="Nakazato L."/>
            <person name="Bard E."/>
            <person name="Cabezas-Cruz A."/>
        </authorList>
    </citation>
    <scope>NUCLEOTIDE SEQUENCE [LARGE SCALE GENOMIC DNA]</scope>
    <source>
        <strain evidence="2 3">B11</strain>
    </source>
</reference>
<feature type="compositionally biased region" description="Polar residues" evidence="1">
    <location>
        <begin position="487"/>
        <end position="516"/>
    </location>
</feature>
<feature type="non-terminal residue" evidence="2">
    <location>
        <position position="533"/>
    </location>
</feature>
<gene>
    <name evidence="2" type="ORF">DRF75_04685</name>
</gene>
<feature type="compositionally biased region" description="Basic and acidic residues" evidence="1">
    <location>
        <begin position="518"/>
        <end position="533"/>
    </location>
</feature>
<proteinExistence type="predicted"/>
<feature type="compositionally biased region" description="Basic and acidic residues" evidence="1">
    <location>
        <begin position="472"/>
        <end position="486"/>
    </location>
</feature>
<dbReference type="AlphaFoldDB" id="A0A4Q6IAM3"/>
<evidence type="ECO:0000313" key="2">
    <source>
        <dbReference type="EMBL" id="RZB12348.1"/>
    </source>
</evidence>
<feature type="region of interest" description="Disordered" evidence="1">
    <location>
        <begin position="431"/>
        <end position="533"/>
    </location>
</feature>
<feature type="compositionally biased region" description="Polar residues" evidence="1">
    <location>
        <begin position="455"/>
        <end position="471"/>
    </location>
</feature>